<comment type="caution">
    <text evidence="1">The sequence shown here is derived from an EMBL/GenBank/DDBJ whole genome shotgun (WGS) entry which is preliminary data.</text>
</comment>
<protein>
    <recommendedName>
        <fullName evidence="3">Endonuclease/exonuclease/phosphatase domain-containing protein</fullName>
    </recommendedName>
</protein>
<evidence type="ECO:0008006" key="3">
    <source>
        <dbReference type="Google" id="ProtNLM"/>
    </source>
</evidence>
<dbReference type="AlphaFoldDB" id="A0A540LGQ2"/>
<accession>A0A540LGQ2</accession>
<name>A0A540LGQ2_MALBA</name>
<organism evidence="1 2">
    <name type="scientific">Malus baccata</name>
    <name type="common">Siberian crab apple</name>
    <name type="synonym">Pyrus baccata</name>
    <dbReference type="NCBI Taxonomy" id="106549"/>
    <lineage>
        <taxon>Eukaryota</taxon>
        <taxon>Viridiplantae</taxon>
        <taxon>Streptophyta</taxon>
        <taxon>Embryophyta</taxon>
        <taxon>Tracheophyta</taxon>
        <taxon>Spermatophyta</taxon>
        <taxon>Magnoliopsida</taxon>
        <taxon>eudicotyledons</taxon>
        <taxon>Gunneridae</taxon>
        <taxon>Pentapetalae</taxon>
        <taxon>rosids</taxon>
        <taxon>fabids</taxon>
        <taxon>Rosales</taxon>
        <taxon>Rosaceae</taxon>
        <taxon>Amygdaloideae</taxon>
        <taxon>Maleae</taxon>
        <taxon>Malus</taxon>
    </lineage>
</organism>
<dbReference type="InterPro" id="IPR036691">
    <property type="entry name" value="Endo/exonu/phosph_ase_sf"/>
</dbReference>
<dbReference type="SUPFAM" id="SSF56219">
    <property type="entry name" value="DNase I-like"/>
    <property type="match status" value="1"/>
</dbReference>
<gene>
    <name evidence="1" type="ORF">C1H46_028831</name>
</gene>
<sequence>MRCDASSWLCGGHVSVAITLPTTATPSPSSSFICKATGSCCTSQRLVLLLLIVVYSFDTSRPWYNPVKGRQLRCKKLNRQNTSSHIEGEILSERWGNAPVVLCGDFNSTPQV</sequence>
<reference evidence="1 2" key="1">
    <citation type="journal article" date="2019" name="G3 (Bethesda)">
        <title>Sequencing of a Wild Apple (Malus baccata) Genome Unravels the Differences Between Cultivated and Wild Apple Species Regarding Disease Resistance and Cold Tolerance.</title>
        <authorList>
            <person name="Chen X."/>
        </authorList>
    </citation>
    <scope>NUCLEOTIDE SEQUENCE [LARGE SCALE GENOMIC DNA]</scope>
    <source>
        <strain evidence="2">cv. Shandingzi</strain>
        <tissue evidence="1">Leaves</tissue>
    </source>
</reference>
<evidence type="ECO:0000313" key="1">
    <source>
        <dbReference type="EMBL" id="TQD85657.1"/>
    </source>
</evidence>
<evidence type="ECO:0000313" key="2">
    <source>
        <dbReference type="Proteomes" id="UP000315295"/>
    </source>
</evidence>
<proteinExistence type="predicted"/>
<keyword evidence="2" id="KW-1185">Reference proteome</keyword>
<dbReference type="EMBL" id="VIEB01000589">
    <property type="protein sequence ID" value="TQD85657.1"/>
    <property type="molecule type" value="Genomic_DNA"/>
</dbReference>
<dbReference type="Proteomes" id="UP000315295">
    <property type="component" value="Unassembled WGS sequence"/>
</dbReference>